<protein>
    <submittedName>
        <fullName evidence="1">Homing endonuclease</fullName>
    </submittedName>
</protein>
<accession>A0AAF0JYR5</accession>
<dbReference type="Proteomes" id="UP001225733">
    <property type="component" value="Segment"/>
</dbReference>
<organism evidence="1 2">
    <name type="scientific">Campylobacter phage vB_Cj_QDYZ</name>
    <dbReference type="NCBI Taxonomy" id="3032374"/>
    <lineage>
        <taxon>Viruses</taxon>
        <taxon>Duplodnaviria</taxon>
        <taxon>Heunggongvirae</taxon>
        <taxon>Uroviricota</taxon>
        <taxon>Caudoviricetes</taxon>
        <taxon>Connertonviridae</taxon>
        <taxon>Fletchervirus</taxon>
        <taxon>Fletchervirus QDYZ</taxon>
    </lineage>
</organism>
<keyword evidence="2" id="KW-1185">Reference proteome</keyword>
<sequence>MDNDDKITYLNNLGYEVVSKNLSVNLEVKCSKGHIFKRAFNVFERGYTTCPNCKDEEKTQFLNNLGYNILSKDKSDYFKVECKHGHVFKRALSVFKKGTHSCPKCELENKINYLHNLGFKYKSDNLVECPNGHTFKRQFSKFTNGHVICPDCNKQNKLDFLKKCGYEAVSDDLTYNLMVKCPKGHVFKRAYYTFEKGTVICPECDKNKKEMYLSNLGFTIQSESLGHSLEVKCPKGHIFQRSFSNFFGKNVTYCPKCKDDEKMLIINELGYKITSENLAKYLTVECPEGHIFQRSFGHFKRGNILCPICNPSTSSFEKEVSNLLDNYIENDYSVLGDKELDFYLPEHNLAIECNGDYWHSESNGKDRYYHSNKTDICNNKGIQLLHIFESSWIEKKEIWKSIVNNKLGKSERIFARKCILREVSKTEEKEFLENNHLQGFTGSTVCYGLYYQDELVCLMSFGKPRFTDKYNWELIRLCTKKNTNVVGGASKLLKYFHKYNPGSLISYSDRLYSDGSIYKQLGFIFSHYSEPGYFYIKGNNKYSRQQFMKHKLKDKLEKFDPSLTEYENMLLNGYNRVWDCGQGVWVKDQLSK</sequence>
<reference evidence="1 2" key="1">
    <citation type="submission" date="2023-02" db="EMBL/GenBank/DDBJ databases">
        <authorList>
            <person name="Wang Y."/>
        </authorList>
    </citation>
    <scope>NUCLEOTIDE SEQUENCE [LARGE SCALE GENOMIC DNA]</scope>
</reference>
<proteinExistence type="predicted"/>
<evidence type="ECO:0000313" key="2">
    <source>
        <dbReference type="Proteomes" id="UP001225733"/>
    </source>
</evidence>
<dbReference type="CDD" id="cd22328">
    <property type="entry name" value="Hef-like"/>
    <property type="match status" value="1"/>
</dbReference>
<keyword evidence="1" id="KW-0540">Nuclease</keyword>
<dbReference type="Gene3D" id="3.40.960.10">
    <property type="entry name" value="VSR Endonuclease"/>
    <property type="match status" value="1"/>
</dbReference>
<name>A0AAF0JYR5_9CAUD</name>
<keyword evidence="1" id="KW-0255">Endonuclease</keyword>
<keyword evidence="1" id="KW-0378">Hydrolase</keyword>
<dbReference type="GO" id="GO:0004519">
    <property type="term" value="F:endonuclease activity"/>
    <property type="evidence" value="ECO:0007669"/>
    <property type="project" value="UniProtKB-KW"/>
</dbReference>
<dbReference type="EMBL" id="OQ515481">
    <property type="protein sequence ID" value="WGA02264.1"/>
    <property type="molecule type" value="Genomic_DNA"/>
</dbReference>
<evidence type="ECO:0000313" key="1">
    <source>
        <dbReference type="EMBL" id="WGA02264.1"/>
    </source>
</evidence>